<dbReference type="AlphaFoldDB" id="A0A918TLS0"/>
<evidence type="ECO:0000256" key="1">
    <source>
        <dbReference type="ARBA" id="ARBA00022527"/>
    </source>
</evidence>
<dbReference type="PANTHER" id="PTHR35526:SF3">
    <property type="entry name" value="ANTI-SIGMA-F FACTOR RSBW"/>
    <property type="match status" value="1"/>
</dbReference>
<accession>A0A918TLS0</accession>
<evidence type="ECO:0000313" key="3">
    <source>
        <dbReference type="EMBL" id="GHC51478.1"/>
    </source>
</evidence>
<dbReference type="Pfam" id="PF13581">
    <property type="entry name" value="HATPase_c_2"/>
    <property type="match status" value="1"/>
</dbReference>
<evidence type="ECO:0000259" key="2">
    <source>
        <dbReference type="Pfam" id="PF13581"/>
    </source>
</evidence>
<feature type="domain" description="Histidine kinase/HSP90-like ATPase" evidence="2">
    <location>
        <begin position="19"/>
        <end position="135"/>
    </location>
</feature>
<reference evidence="3" key="2">
    <citation type="submission" date="2020-09" db="EMBL/GenBank/DDBJ databases">
        <authorList>
            <person name="Sun Q."/>
            <person name="Ohkuma M."/>
        </authorList>
    </citation>
    <scope>NUCLEOTIDE SEQUENCE</scope>
    <source>
        <strain evidence="3">JCM 4633</strain>
    </source>
</reference>
<dbReference type="EMBL" id="BMVB01000008">
    <property type="protein sequence ID" value="GHC51478.1"/>
    <property type="molecule type" value="Genomic_DNA"/>
</dbReference>
<gene>
    <name evidence="3" type="ORF">GCM10010507_29260</name>
</gene>
<dbReference type="PANTHER" id="PTHR35526">
    <property type="entry name" value="ANTI-SIGMA-F FACTOR RSBW-RELATED"/>
    <property type="match status" value="1"/>
</dbReference>
<name>A0A918TLS0_STRCJ</name>
<sequence>MATVSASQPWSYTLELPRDPRAPGIARTTVQAVLASHRMSELAETATLLTCELVTNAYLHTEGPCSLRLHGRDGDQLRVAVWDTSPVVPPPFGGGGNPERNGTGEAGRGLLLVRMCADSWGSRTYDKRRFGKTLWFELAHPRRPQVAKATYASPVGCAECASLEAARRAAVRGGDTAKGVDATIAVRSHFRDAHLLPRRRTAR</sequence>
<dbReference type="RefSeq" id="WP_190110202.1">
    <property type="nucleotide sequence ID" value="NZ_BMVB01000008.1"/>
</dbReference>
<dbReference type="InterPro" id="IPR003594">
    <property type="entry name" value="HATPase_dom"/>
</dbReference>
<protein>
    <recommendedName>
        <fullName evidence="2">Histidine kinase/HSP90-like ATPase domain-containing protein</fullName>
    </recommendedName>
</protein>
<dbReference type="GO" id="GO:0004674">
    <property type="term" value="F:protein serine/threonine kinase activity"/>
    <property type="evidence" value="ECO:0007669"/>
    <property type="project" value="UniProtKB-KW"/>
</dbReference>
<dbReference type="InterPro" id="IPR036890">
    <property type="entry name" value="HATPase_C_sf"/>
</dbReference>
<keyword evidence="1" id="KW-0418">Kinase</keyword>
<dbReference type="InterPro" id="IPR050267">
    <property type="entry name" value="Anti-sigma-factor_SerPK"/>
</dbReference>
<dbReference type="Gene3D" id="3.30.565.10">
    <property type="entry name" value="Histidine kinase-like ATPase, C-terminal domain"/>
    <property type="match status" value="1"/>
</dbReference>
<evidence type="ECO:0000313" key="4">
    <source>
        <dbReference type="Proteomes" id="UP000646244"/>
    </source>
</evidence>
<dbReference type="CDD" id="cd16936">
    <property type="entry name" value="HATPase_RsbW-like"/>
    <property type="match status" value="1"/>
</dbReference>
<reference evidence="3" key="1">
    <citation type="journal article" date="2014" name="Int. J. Syst. Evol. Microbiol.">
        <title>Complete genome sequence of Corynebacterium casei LMG S-19264T (=DSM 44701T), isolated from a smear-ripened cheese.</title>
        <authorList>
            <consortium name="US DOE Joint Genome Institute (JGI-PGF)"/>
            <person name="Walter F."/>
            <person name="Albersmeier A."/>
            <person name="Kalinowski J."/>
            <person name="Ruckert C."/>
        </authorList>
    </citation>
    <scope>NUCLEOTIDE SEQUENCE</scope>
    <source>
        <strain evidence="3">JCM 4633</strain>
    </source>
</reference>
<organism evidence="3 4">
    <name type="scientific">Streptomyces cinnamoneus</name>
    <name type="common">Streptoverticillium cinnamoneum</name>
    <dbReference type="NCBI Taxonomy" id="53446"/>
    <lineage>
        <taxon>Bacteria</taxon>
        <taxon>Bacillati</taxon>
        <taxon>Actinomycetota</taxon>
        <taxon>Actinomycetes</taxon>
        <taxon>Kitasatosporales</taxon>
        <taxon>Streptomycetaceae</taxon>
        <taxon>Streptomyces</taxon>
        <taxon>Streptomyces cinnamoneus group</taxon>
    </lineage>
</organism>
<comment type="caution">
    <text evidence="3">The sequence shown here is derived from an EMBL/GenBank/DDBJ whole genome shotgun (WGS) entry which is preliminary data.</text>
</comment>
<keyword evidence="1" id="KW-0808">Transferase</keyword>
<dbReference type="SUPFAM" id="SSF55874">
    <property type="entry name" value="ATPase domain of HSP90 chaperone/DNA topoisomerase II/histidine kinase"/>
    <property type="match status" value="1"/>
</dbReference>
<keyword evidence="1" id="KW-0723">Serine/threonine-protein kinase</keyword>
<dbReference type="Proteomes" id="UP000646244">
    <property type="component" value="Unassembled WGS sequence"/>
</dbReference>
<proteinExistence type="predicted"/>